<dbReference type="Gene3D" id="3.40.395.10">
    <property type="entry name" value="Adenoviral Proteinase, Chain A"/>
    <property type="match status" value="1"/>
</dbReference>
<dbReference type="GO" id="GO:0006508">
    <property type="term" value="P:proteolysis"/>
    <property type="evidence" value="ECO:0007669"/>
    <property type="project" value="UniProtKB-KW"/>
</dbReference>
<feature type="region of interest" description="Disordered" evidence="5">
    <location>
        <begin position="55"/>
        <end position="148"/>
    </location>
</feature>
<feature type="compositionally biased region" description="Polar residues" evidence="5">
    <location>
        <begin position="66"/>
        <end position="76"/>
    </location>
</feature>
<evidence type="ECO:0000259" key="6">
    <source>
        <dbReference type="PROSITE" id="PS50600"/>
    </source>
</evidence>
<feature type="compositionally biased region" description="Low complexity" evidence="5">
    <location>
        <begin position="231"/>
        <end position="242"/>
    </location>
</feature>
<dbReference type="FunFam" id="3.40.395.10:FF:000001">
    <property type="entry name" value="Sentrin-specific protease 1"/>
    <property type="match status" value="1"/>
</dbReference>
<feature type="compositionally biased region" description="Polar residues" evidence="5">
    <location>
        <begin position="256"/>
        <end position="265"/>
    </location>
</feature>
<sequence>MSLFSENGEDDEDVVIVSVKRPKVETKSLFSRVLSSPYKKMSDWVRNKTKWNDSFFSRPKLKNDSRSTPNFEQTPRNGRLNGGQNPHVLRQEKFQANRAVSKSSEEAELRKKDTESLQDRRWQQPRQQQKAESQSRIERVTSVPTQTEDVIMLNGNGGHNERGQNQVIRQKRTSSLNFTAHNCVDYEEKEQYRQLLQQFTTAPVTPGATPKHKHSRPKSPSTMSHRSVDNLSFGSLSQSLSSKNWTTNNRSRHSTPSRPFTEMNGTSFLKRHTPVVDMLKKSAVARAPMYPQVHTDTDSYRTKSKSTENLSKSKSSEWSTSAAFKDSQYITDEWADDILTKYSVEARERNRKIAEQEVKSKVYEERRKAREEHLEKEIQIRMKVLSTEPAFAEEPTIEEIEQEEEEVEEDEKEEVFPELTDEMDRIISNALRPHPEHEVLVEAFRLQITRKDMATLSGLNWLNDEIINFYMNLLMERGKGEGKAKVYTCNTFFYPKIVSGGHSAVRRWTKRVDIFAQDYIIIPVHLGMHWCLAVVDFKKKLVQYFDSMGGENQQCLNAIKKYLCDESKDKKKQEFNLTGWSTEIVKDIPQQMNGSDCGMFACKYAEYITRGAEITFTQEHMPYFRRRMVYEVLQAKLLQ</sequence>
<feature type="domain" description="Ubiquitin-like protease family profile" evidence="6">
    <location>
        <begin position="446"/>
        <end position="608"/>
    </location>
</feature>
<evidence type="ECO:0000313" key="8">
    <source>
        <dbReference type="Proteomes" id="UP000242188"/>
    </source>
</evidence>
<feature type="compositionally biased region" description="Basic and acidic residues" evidence="5">
    <location>
        <begin position="103"/>
        <end position="122"/>
    </location>
</feature>
<dbReference type="PANTHER" id="PTHR12606:SF141">
    <property type="entry name" value="GH15225P-RELATED"/>
    <property type="match status" value="1"/>
</dbReference>
<name>A0A210Q9N9_MIZYE</name>
<dbReference type="PANTHER" id="PTHR12606">
    <property type="entry name" value="SENTRIN/SUMO-SPECIFIC PROTEASE"/>
    <property type="match status" value="1"/>
</dbReference>
<dbReference type="Proteomes" id="UP000242188">
    <property type="component" value="Unassembled WGS sequence"/>
</dbReference>
<organism evidence="7 8">
    <name type="scientific">Mizuhopecten yessoensis</name>
    <name type="common">Japanese scallop</name>
    <name type="synonym">Patinopecten yessoensis</name>
    <dbReference type="NCBI Taxonomy" id="6573"/>
    <lineage>
        <taxon>Eukaryota</taxon>
        <taxon>Metazoa</taxon>
        <taxon>Spiralia</taxon>
        <taxon>Lophotrochozoa</taxon>
        <taxon>Mollusca</taxon>
        <taxon>Bivalvia</taxon>
        <taxon>Autobranchia</taxon>
        <taxon>Pteriomorphia</taxon>
        <taxon>Pectinida</taxon>
        <taxon>Pectinoidea</taxon>
        <taxon>Pectinidae</taxon>
        <taxon>Mizuhopecten</taxon>
    </lineage>
</organism>
<evidence type="ECO:0000313" key="7">
    <source>
        <dbReference type="EMBL" id="OWF45409.1"/>
    </source>
</evidence>
<keyword evidence="3" id="KW-0378">Hydrolase</keyword>
<dbReference type="STRING" id="6573.A0A210Q9N9"/>
<protein>
    <submittedName>
        <fullName evidence="7">Sentrin-specific protease 1</fullName>
    </submittedName>
</protein>
<evidence type="ECO:0000256" key="2">
    <source>
        <dbReference type="ARBA" id="ARBA00022670"/>
    </source>
</evidence>
<dbReference type="AlphaFoldDB" id="A0A210Q9N9"/>
<dbReference type="InterPro" id="IPR003653">
    <property type="entry name" value="Peptidase_C48_C"/>
</dbReference>
<keyword evidence="8" id="KW-1185">Reference proteome</keyword>
<reference evidence="7 8" key="1">
    <citation type="journal article" date="2017" name="Nat. Ecol. Evol.">
        <title>Scallop genome provides insights into evolution of bilaterian karyotype and development.</title>
        <authorList>
            <person name="Wang S."/>
            <person name="Zhang J."/>
            <person name="Jiao W."/>
            <person name="Li J."/>
            <person name="Xun X."/>
            <person name="Sun Y."/>
            <person name="Guo X."/>
            <person name="Huan P."/>
            <person name="Dong B."/>
            <person name="Zhang L."/>
            <person name="Hu X."/>
            <person name="Sun X."/>
            <person name="Wang J."/>
            <person name="Zhao C."/>
            <person name="Wang Y."/>
            <person name="Wang D."/>
            <person name="Huang X."/>
            <person name="Wang R."/>
            <person name="Lv J."/>
            <person name="Li Y."/>
            <person name="Zhang Z."/>
            <person name="Liu B."/>
            <person name="Lu W."/>
            <person name="Hui Y."/>
            <person name="Liang J."/>
            <person name="Zhou Z."/>
            <person name="Hou R."/>
            <person name="Li X."/>
            <person name="Liu Y."/>
            <person name="Li H."/>
            <person name="Ning X."/>
            <person name="Lin Y."/>
            <person name="Zhao L."/>
            <person name="Xing Q."/>
            <person name="Dou J."/>
            <person name="Li Y."/>
            <person name="Mao J."/>
            <person name="Guo H."/>
            <person name="Dou H."/>
            <person name="Li T."/>
            <person name="Mu C."/>
            <person name="Jiang W."/>
            <person name="Fu Q."/>
            <person name="Fu X."/>
            <person name="Miao Y."/>
            <person name="Liu J."/>
            <person name="Yu Q."/>
            <person name="Li R."/>
            <person name="Liao H."/>
            <person name="Li X."/>
            <person name="Kong Y."/>
            <person name="Jiang Z."/>
            <person name="Chourrout D."/>
            <person name="Li R."/>
            <person name="Bao Z."/>
        </authorList>
    </citation>
    <scope>NUCLEOTIDE SEQUENCE [LARGE SCALE GENOMIC DNA]</scope>
    <source>
        <strain evidence="7 8">PY_sf001</strain>
    </source>
</reference>
<dbReference type="EMBL" id="NEDP02004513">
    <property type="protein sequence ID" value="OWF45409.1"/>
    <property type="molecule type" value="Genomic_DNA"/>
</dbReference>
<evidence type="ECO:0000256" key="1">
    <source>
        <dbReference type="ARBA" id="ARBA00005234"/>
    </source>
</evidence>
<evidence type="ECO:0000256" key="5">
    <source>
        <dbReference type="SAM" id="MobiDB-lite"/>
    </source>
</evidence>
<keyword evidence="4" id="KW-0788">Thiol protease</keyword>
<dbReference type="GO" id="GO:0016926">
    <property type="term" value="P:protein desumoylation"/>
    <property type="evidence" value="ECO:0007669"/>
    <property type="project" value="TreeGrafter"/>
</dbReference>
<comment type="similarity">
    <text evidence="1">Belongs to the peptidase C48 family.</text>
</comment>
<dbReference type="GO" id="GO:0080090">
    <property type="term" value="P:regulation of primary metabolic process"/>
    <property type="evidence" value="ECO:0007669"/>
    <property type="project" value="UniProtKB-ARBA"/>
</dbReference>
<dbReference type="GO" id="GO:0005634">
    <property type="term" value="C:nucleus"/>
    <property type="evidence" value="ECO:0007669"/>
    <property type="project" value="TreeGrafter"/>
</dbReference>
<feature type="region of interest" description="Disordered" evidence="5">
    <location>
        <begin position="203"/>
        <end position="265"/>
    </location>
</feature>
<evidence type="ECO:0000256" key="3">
    <source>
        <dbReference type="ARBA" id="ARBA00022801"/>
    </source>
</evidence>
<dbReference type="Pfam" id="PF02902">
    <property type="entry name" value="Peptidase_C48"/>
    <property type="match status" value="1"/>
</dbReference>
<dbReference type="GO" id="GO:0060255">
    <property type="term" value="P:regulation of macromolecule metabolic process"/>
    <property type="evidence" value="ECO:0007669"/>
    <property type="project" value="UniProtKB-ARBA"/>
</dbReference>
<gene>
    <name evidence="7" type="ORF">KP79_PYT19310</name>
</gene>
<comment type="caution">
    <text evidence="7">The sequence shown here is derived from an EMBL/GenBank/DDBJ whole genome shotgun (WGS) entry which is preliminary data.</text>
</comment>
<feature type="region of interest" description="Disordered" evidence="5">
    <location>
        <begin position="287"/>
        <end position="318"/>
    </location>
</feature>
<dbReference type="GO" id="GO:0016929">
    <property type="term" value="F:deSUMOylase activity"/>
    <property type="evidence" value="ECO:0007669"/>
    <property type="project" value="TreeGrafter"/>
</dbReference>
<dbReference type="OrthoDB" id="1939479at2759"/>
<dbReference type="InterPro" id="IPR038765">
    <property type="entry name" value="Papain-like_cys_pep_sf"/>
</dbReference>
<dbReference type="SUPFAM" id="SSF54001">
    <property type="entry name" value="Cysteine proteinases"/>
    <property type="match status" value="1"/>
</dbReference>
<evidence type="ECO:0000256" key="4">
    <source>
        <dbReference type="ARBA" id="ARBA00022807"/>
    </source>
</evidence>
<keyword evidence="2 7" id="KW-0645">Protease</keyword>
<accession>A0A210Q9N9</accession>
<dbReference type="PROSITE" id="PS50600">
    <property type="entry name" value="ULP_PROTEASE"/>
    <property type="match status" value="1"/>
</dbReference>
<proteinExistence type="inferred from homology"/>